<sequence>MVDFSKKLNMKKIEKMVNPIDIYETIDRKSDKGPLRPAQTEILESWYNQRKEERDLIVKLHTGTGKTLIGLLILQSVINSNEGPCLYVCPNIHLVSQVCAEAEKFGIGYCTIEDIGVPDEFISGEKILITHAQKLFNGLSVFGTNNKFTPVGTIILDDSHSCIDSIKDAFSISIDKNQNENLYNSLLTLFENDLIEQGEGSFLDIKNGNYNTLMNVPYWSWYDKKSDILEILSHHIDDNQVKFSWPLLKDSIEHYTCYITSSKIEISPYYPNVNDFPTFSKAKHRILMSATTQDDSFFIKGLDFNINAVKSPLVTNSQKWSGEKMIIVPSLIRDNLDRNLIITKFSKAKYNNFGGVALVPSTAKAKQYQVAGGTVATSQNIMEKIDKIKNNSLQNLLVINNRYDGIDLPDETCRILIIDSIPYFNSLSDRYEEACRPSSEIMNKRIAQKIEQGLGRGVRGEKDYCVIIIIGSDLVKFIRSIVSRKYFSAQTKKQIDIGLSIAEMTNEDEEDQNQDDFEIIKSLIKQSAGRDESWKQYYVDEMATITDYTTDFSLYEKLEIERDIEKTFLIDDYKSACEKLQSYIDKYTCDELEKGWYLQQLARFYYKKERIKSNKLQKIAFKNNNQLLKPKTGVTYQKVSYIDQNRLSKVRDFLIKFENYEELQLTTNEILDNLSFGVNSNKFEASLQKIGDILGFISQRPDKDIRKGPDNLWCGVDNHYFIFECKNQVSDTREEISKHEAGQMNNHCAWFKSEYGDTVSVSRFLIIPTKKLSYQADFEHEVEIIRKGKLRSLKNNIKSFIDNLHSYNLQNISDETLQEMLSEHHLDIEDLKTRYSENFYHNTR</sequence>
<dbReference type="EMBL" id="AE001272">
    <property type="protein sequence ID" value="AAC56040.1"/>
    <property type="molecule type" value="Genomic_DNA"/>
</dbReference>
<proteinExistence type="predicted"/>
<keyword evidence="1" id="KW-0742">SOS response</keyword>
<keyword evidence="1" id="KW-0227">DNA damage</keyword>
<dbReference type="GO" id="GO:0003677">
    <property type="term" value="F:DNA binding"/>
    <property type="evidence" value="ECO:0007669"/>
    <property type="project" value="InterPro"/>
</dbReference>
<dbReference type="GO" id="GO:0004386">
    <property type="term" value="F:helicase activity"/>
    <property type="evidence" value="ECO:0007669"/>
    <property type="project" value="InterPro"/>
</dbReference>
<evidence type="ECO:0000259" key="2">
    <source>
        <dbReference type="PROSITE" id="PS51192"/>
    </source>
</evidence>
<evidence type="ECO:0000256" key="1">
    <source>
        <dbReference type="ARBA" id="ARBA00023236"/>
    </source>
</evidence>
<geneLocation type="plasmid" evidence="3">
    <name>pMRC01</name>
</geneLocation>
<keyword evidence="3" id="KW-0614">Plasmid</keyword>
<dbReference type="SMART" id="SM00491">
    <property type="entry name" value="HELICc2"/>
    <property type="match status" value="1"/>
</dbReference>
<dbReference type="AlphaFoldDB" id="O87242"/>
<dbReference type="Gene3D" id="3.40.50.300">
    <property type="entry name" value="P-loop containing nucleotide triphosphate hydrolases"/>
    <property type="match status" value="2"/>
</dbReference>
<dbReference type="InterPro" id="IPR014001">
    <property type="entry name" value="Helicase_ATP-bd"/>
</dbReference>
<organism evidence="3">
    <name type="scientific">Lactococcus lactis</name>
    <dbReference type="NCBI Taxonomy" id="1358"/>
    <lineage>
        <taxon>Bacteria</taxon>
        <taxon>Bacillati</taxon>
        <taxon>Bacillota</taxon>
        <taxon>Bacilli</taxon>
        <taxon>Lactobacillales</taxon>
        <taxon>Streptococcaceae</taxon>
        <taxon>Lactococcus</taxon>
    </lineage>
</organism>
<dbReference type="SMART" id="SM00487">
    <property type="entry name" value="DEXDc"/>
    <property type="match status" value="1"/>
</dbReference>
<dbReference type="InterPro" id="IPR027417">
    <property type="entry name" value="P-loop_NTPase"/>
</dbReference>
<dbReference type="GO" id="GO:0005524">
    <property type="term" value="F:ATP binding"/>
    <property type="evidence" value="ECO:0007669"/>
    <property type="project" value="InterPro"/>
</dbReference>
<dbReference type="PIR" id="T43112">
    <property type="entry name" value="T43112"/>
</dbReference>
<dbReference type="GO" id="GO:0016818">
    <property type="term" value="F:hydrolase activity, acting on acid anhydrides, in phosphorus-containing anhydrides"/>
    <property type="evidence" value="ECO:0007669"/>
    <property type="project" value="InterPro"/>
</dbReference>
<dbReference type="Pfam" id="PF13307">
    <property type="entry name" value="Helicase_C_2"/>
    <property type="match status" value="1"/>
</dbReference>
<dbReference type="InterPro" id="IPR006555">
    <property type="entry name" value="ATP-dep_Helicase_C"/>
</dbReference>
<gene>
    <name evidence="3" type="primary">ORF00041</name>
</gene>
<dbReference type="PROSITE" id="PS51192">
    <property type="entry name" value="HELICASE_ATP_BIND_1"/>
    <property type="match status" value="1"/>
</dbReference>
<feature type="domain" description="Helicase ATP-binding" evidence="2">
    <location>
        <begin position="47"/>
        <end position="310"/>
    </location>
</feature>
<name>O87242_9LACT</name>
<reference evidence="3" key="1">
    <citation type="journal article" date="1998" name="Mol. Microbiol.">
        <title>Sequence and analysis of the 60 kb conjugative, bacteriocin-producing plasmid pMRC01 from Lactococcus lactis DPC3147.</title>
        <authorList>
            <person name="Dougherty B.A."/>
            <person name="Hill C."/>
            <person name="Weidman J.F."/>
            <person name="Richardson D.R."/>
            <person name="Venter J.C."/>
            <person name="Ross R.P."/>
        </authorList>
    </citation>
    <scope>NUCLEOTIDE SEQUENCE [LARGE SCALE GENOMIC DNA]</scope>
    <source>
        <strain evidence="3">DPC3147</strain>
        <plasmid evidence="3">pMRC01</plasmid>
    </source>
</reference>
<dbReference type="Pfam" id="PF04851">
    <property type="entry name" value="ResIII"/>
    <property type="match status" value="1"/>
</dbReference>
<dbReference type="RefSeq" id="WP_010890672.1">
    <property type="nucleotide sequence ID" value="NC_001949.1"/>
</dbReference>
<protein>
    <recommendedName>
        <fullName evidence="2">Helicase ATP-binding domain-containing protein</fullName>
    </recommendedName>
</protein>
<dbReference type="InterPro" id="IPR006935">
    <property type="entry name" value="Helicase/UvrB_N"/>
</dbReference>
<dbReference type="GO" id="GO:0006139">
    <property type="term" value="P:nucleobase-containing compound metabolic process"/>
    <property type="evidence" value="ECO:0007669"/>
    <property type="project" value="InterPro"/>
</dbReference>
<dbReference type="SUPFAM" id="SSF52540">
    <property type="entry name" value="P-loop containing nucleoside triphosphate hydrolases"/>
    <property type="match status" value="2"/>
</dbReference>
<accession>O87242</accession>
<dbReference type="GO" id="GO:0009432">
    <property type="term" value="P:SOS response"/>
    <property type="evidence" value="ECO:0007669"/>
    <property type="project" value="UniProtKB-KW"/>
</dbReference>
<evidence type="ECO:0000313" key="3">
    <source>
        <dbReference type="EMBL" id="AAC56040.1"/>
    </source>
</evidence>